<accession>A0A226DQ00</accession>
<gene>
    <name evidence="2" type="ORF">Fcan01_17869</name>
</gene>
<feature type="transmembrane region" description="Helical" evidence="1">
    <location>
        <begin position="378"/>
        <end position="399"/>
    </location>
</feature>
<evidence type="ECO:0008006" key="4">
    <source>
        <dbReference type="Google" id="ProtNLM"/>
    </source>
</evidence>
<protein>
    <recommendedName>
        <fullName evidence="4">Gustatory receptor</fullName>
    </recommendedName>
</protein>
<feature type="transmembrane region" description="Helical" evidence="1">
    <location>
        <begin position="311"/>
        <end position="329"/>
    </location>
</feature>
<keyword evidence="3" id="KW-1185">Reference proteome</keyword>
<dbReference type="PANTHER" id="PTHR21143:SF121">
    <property type="entry name" value="GUSTATORY AND ODORANT RECEPTOR 21A"/>
    <property type="match status" value="1"/>
</dbReference>
<dbReference type="AlphaFoldDB" id="A0A226DQ00"/>
<name>A0A226DQ00_FOLCA</name>
<sequence>MFQKRLFSTTPLTTKGQNLLKISHIFRANFNFCYYTGYCPFKINSNSSLSSFFFSKLICGISFFLAFLKYVLKFVLQVKHSHGHNPVDYIRSLKSAISLCKLPFFYQIIFNKWREIQNIFDHLEHMHGKHYWNLESSGNWKLNMVCSLPFLYLLRIIWQMCATYDSIIFALPPRANLLFFTKLYQNFATFMTTTANSTTAESNYQDYVDPFLGLVDILSSLSVMRMVYEMDYLLLTVAMGLWVPCKYFSEILKKDNVPVPEILEMFEDLKIYSDLLNEVLNGLVVPFVLDVVFYYSIHLMDFVIVESIPDLMVLTICVFVTIGTFYFAAESCTNVDTLKKWISKMKNSMDPTRETALSSIRQELGDNPVGLYGGGMFVLNYSLAISVLNTIFTIFILCVQFQEMN</sequence>
<dbReference type="GO" id="GO:0043025">
    <property type="term" value="C:neuronal cell body"/>
    <property type="evidence" value="ECO:0007669"/>
    <property type="project" value="TreeGrafter"/>
</dbReference>
<keyword evidence="1" id="KW-0472">Membrane</keyword>
<dbReference type="Proteomes" id="UP000198287">
    <property type="component" value="Unassembled WGS sequence"/>
</dbReference>
<dbReference type="GO" id="GO:0030424">
    <property type="term" value="C:axon"/>
    <property type="evidence" value="ECO:0007669"/>
    <property type="project" value="TreeGrafter"/>
</dbReference>
<evidence type="ECO:0000256" key="1">
    <source>
        <dbReference type="SAM" id="Phobius"/>
    </source>
</evidence>
<evidence type="ECO:0000313" key="3">
    <source>
        <dbReference type="Proteomes" id="UP000198287"/>
    </source>
</evidence>
<keyword evidence="1" id="KW-0812">Transmembrane</keyword>
<keyword evidence="1" id="KW-1133">Transmembrane helix</keyword>
<feature type="transmembrane region" description="Helical" evidence="1">
    <location>
        <begin position="279"/>
        <end position="299"/>
    </location>
</feature>
<reference evidence="2 3" key="1">
    <citation type="submission" date="2015-12" db="EMBL/GenBank/DDBJ databases">
        <title>The genome of Folsomia candida.</title>
        <authorList>
            <person name="Faddeeva A."/>
            <person name="Derks M.F."/>
            <person name="Anvar Y."/>
            <person name="Smit S."/>
            <person name="Van Straalen N."/>
            <person name="Roelofs D."/>
        </authorList>
    </citation>
    <scope>NUCLEOTIDE SEQUENCE [LARGE SCALE GENOMIC DNA]</scope>
    <source>
        <strain evidence="2 3">VU population</strain>
        <tissue evidence="2">Whole body</tissue>
    </source>
</reference>
<proteinExistence type="predicted"/>
<dbReference type="GO" id="GO:0030425">
    <property type="term" value="C:dendrite"/>
    <property type="evidence" value="ECO:0007669"/>
    <property type="project" value="TreeGrafter"/>
</dbReference>
<dbReference type="EMBL" id="LNIX01000013">
    <property type="protein sequence ID" value="OXA47289.1"/>
    <property type="molecule type" value="Genomic_DNA"/>
</dbReference>
<feature type="transmembrane region" description="Helical" evidence="1">
    <location>
        <begin position="52"/>
        <end position="72"/>
    </location>
</feature>
<dbReference type="OMA" id="EYLTIHY"/>
<evidence type="ECO:0000313" key="2">
    <source>
        <dbReference type="EMBL" id="OXA47289.1"/>
    </source>
</evidence>
<comment type="caution">
    <text evidence="2">The sequence shown here is derived from an EMBL/GenBank/DDBJ whole genome shotgun (WGS) entry which is preliminary data.</text>
</comment>
<organism evidence="2 3">
    <name type="scientific">Folsomia candida</name>
    <name type="common">Springtail</name>
    <dbReference type="NCBI Taxonomy" id="158441"/>
    <lineage>
        <taxon>Eukaryota</taxon>
        <taxon>Metazoa</taxon>
        <taxon>Ecdysozoa</taxon>
        <taxon>Arthropoda</taxon>
        <taxon>Hexapoda</taxon>
        <taxon>Collembola</taxon>
        <taxon>Entomobryomorpha</taxon>
        <taxon>Isotomoidea</taxon>
        <taxon>Isotomidae</taxon>
        <taxon>Proisotominae</taxon>
        <taxon>Folsomia</taxon>
    </lineage>
</organism>
<dbReference type="PANTHER" id="PTHR21143">
    <property type="entry name" value="INVERTEBRATE GUSTATORY RECEPTOR"/>
    <property type="match status" value="1"/>
</dbReference>